<dbReference type="SUPFAM" id="SSF57667">
    <property type="entry name" value="beta-beta-alpha zinc fingers"/>
    <property type="match status" value="1"/>
</dbReference>
<accession>A0A4Y2RA92</accession>
<feature type="compositionally biased region" description="Polar residues" evidence="1">
    <location>
        <begin position="194"/>
        <end position="205"/>
    </location>
</feature>
<dbReference type="EMBL" id="BGPR01016249">
    <property type="protein sequence ID" value="GBN72366.1"/>
    <property type="molecule type" value="Genomic_DNA"/>
</dbReference>
<feature type="region of interest" description="Disordered" evidence="1">
    <location>
        <begin position="227"/>
        <end position="276"/>
    </location>
</feature>
<proteinExistence type="predicted"/>
<evidence type="ECO:0008006" key="4">
    <source>
        <dbReference type="Google" id="ProtNLM"/>
    </source>
</evidence>
<evidence type="ECO:0000313" key="3">
    <source>
        <dbReference type="Proteomes" id="UP000499080"/>
    </source>
</evidence>
<feature type="compositionally biased region" description="Basic and acidic residues" evidence="1">
    <location>
        <begin position="59"/>
        <end position="77"/>
    </location>
</feature>
<feature type="region of interest" description="Disordered" evidence="1">
    <location>
        <begin position="1"/>
        <end position="79"/>
    </location>
</feature>
<protein>
    <recommendedName>
        <fullName evidence="4">C2H2-type domain-containing protein</fullName>
    </recommendedName>
</protein>
<evidence type="ECO:0000313" key="2">
    <source>
        <dbReference type="EMBL" id="GBN72366.1"/>
    </source>
</evidence>
<dbReference type="InterPro" id="IPR036236">
    <property type="entry name" value="Znf_C2H2_sf"/>
</dbReference>
<reference evidence="2 3" key="1">
    <citation type="journal article" date="2019" name="Sci. Rep.">
        <title>Orb-weaving spider Araneus ventricosus genome elucidates the spidroin gene catalogue.</title>
        <authorList>
            <person name="Kono N."/>
            <person name="Nakamura H."/>
            <person name="Ohtoshi R."/>
            <person name="Moran D.A.P."/>
            <person name="Shinohara A."/>
            <person name="Yoshida Y."/>
            <person name="Fujiwara M."/>
            <person name="Mori M."/>
            <person name="Tomita M."/>
            <person name="Arakawa K."/>
        </authorList>
    </citation>
    <scope>NUCLEOTIDE SEQUENCE [LARGE SCALE GENOMIC DNA]</scope>
</reference>
<name>A0A4Y2RA92_ARAVE</name>
<organism evidence="2 3">
    <name type="scientific">Araneus ventricosus</name>
    <name type="common">Orbweaver spider</name>
    <name type="synonym">Epeira ventricosa</name>
    <dbReference type="NCBI Taxonomy" id="182803"/>
    <lineage>
        <taxon>Eukaryota</taxon>
        <taxon>Metazoa</taxon>
        <taxon>Ecdysozoa</taxon>
        <taxon>Arthropoda</taxon>
        <taxon>Chelicerata</taxon>
        <taxon>Arachnida</taxon>
        <taxon>Araneae</taxon>
        <taxon>Araneomorphae</taxon>
        <taxon>Entelegynae</taxon>
        <taxon>Araneoidea</taxon>
        <taxon>Araneidae</taxon>
        <taxon>Araneus</taxon>
    </lineage>
</organism>
<dbReference type="Proteomes" id="UP000499080">
    <property type="component" value="Unassembled WGS sequence"/>
</dbReference>
<feature type="compositionally biased region" description="Basic and acidic residues" evidence="1">
    <location>
        <begin position="1"/>
        <end position="21"/>
    </location>
</feature>
<dbReference type="AlphaFoldDB" id="A0A4Y2RA92"/>
<dbReference type="Gene3D" id="3.30.160.60">
    <property type="entry name" value="Classic Zinc Finger"/>
    <property type="match status" value="1"/>
</dbReference>
<evidence type="ECO:0000256" key="1">
    <source>
        <dbReference type="SAM" id="MobiDB-lite"/>
    </source>
</evidence>
<feature type="compositionally biased region" description="Polar residues" evidence="1">
    <location>
        <begin position="173"/>
        <end position="184"/>
    </location>
</feature>
<gene>
    <name evidence="2" type="ORF">AVEN_246145_1</name>
</gene>
<feature type="region of interest" description="Disordered" evidence="1">
    <location>
        <begin position="167"/>
        <end position="212"/>
    </location>
</feature>
<sequence length="387" mass="43057">MDDKPLDLSKKTPIETAKEDEPLTPSICVSSHGEISKPVEKRRCATEQESMKSVPSHQINRENKEDKLEGAGKDEKGMNFVDRFSSYTYGLSGQIQEGENNLEPNSLKSNQVCTAIRVSVVKSPINPDGPAGNSGAQRHRYSDFSIVRLIQDDHKITIHQKCVANERRDYKSNEPSTSVSSSLTCPAKNFSPRGESSQSLESGRTATKEGSMKSVYAHKLSKENETLVPGDMIPGSYVMNKKKTSKVPATNSRTKRHKSLDSASDVKHKSKPRISDDQGCRQRATVRCSCSRPSTSACCSYDSPVIQGHPMNSDQELPLFCNHCRRRLLCHSNNVDKHSSCDQCTKRLSRSDGLQVRMDTEEQPFICKKCEKTCTTSKKLLEHSVSK</sequence>
<dbReference type="OrthoDB" id="10253878at2759"/>
<keyword evidence="3" id="KW-1185">Reference proteome</keyword>
<comment type="caution">
    <text evidence="2">The sequence shown here is derived from an EMBL/GenBank/DDBJ whole genome shotgun (WGS) entry which is preliminary data.</text>
</comment>
<feature type="compositionally biased region" description="Basic and acidic residues" evidence="1">
    <location>
        <begin position="34"/>
        <end position="50"/>
    </location>
</feature>